<proteinExistence type="evidence at transcript level"/>
<dbReference type="EMBL" id="MK821010">
    <property type="protein sequence ID" value="QIJ45797.1"/>
    <property type="molecule type" value="mRNA"/>
</dbReference>
<feature type="transmembrane region" description="Helical" evidence="10">
    <location>
        <begin position="70"/>
        <end position="90"/>
    </location>
</feature>
<evidence type="ECO:0000256" key="4">
    <source>
        <dbReference type="ARBA" id="ARBA00022692"/>
    </source>
</evidence>
<dbReference type="Pfam" id="PF02949">
    <property type="entry name" value="7tm_6"/>
    <property type="match status" value="1"/>
</dbReference>
<evidence type="ECO:0000313" key="11">
    <source>
        <dbReference type="EMBL" id="QIJ45797.1"/>
    </source>
</evidence>
<keyword evidence="7 10" id="KW-0472">Membrane</keyword>
<evidence type="ECO:0000256" key="10">
    <source>
        <dbReference type="RuleBase" id="RU351113"/>
    </source>
</evidence>
<keyword evidence="9 10" id="KW-0807">Transducer</keyword>
<feature type="transmembrane region" description="Helical" evidence="10">
    <location>
        <begin position="261"/>
        <end position="283"/>
    </location>
</feature>
<keyword evidence="4 10" id="KW-0812">Transmembrane</keyword>
<dbReference type="PANTHER" id="PTHR21137">
    <property type="entry name" value="ODORANT RECEPTOR"/>
    <property type="match status" value="1"/>
</dbReference>
<evidence type="ECO:0000256" key="6">
    <source>
        <dbReference type="ARBA" id="ARBA00022989"/>
    </source>
</evidence>
<evidence type="ECO:0000256" key="2">
    <source>
        <dbReference type="ARBA" id="ARBA00022475"/>
    </source>
</evidence>
<organism evidence="11">
    <name type="scientific">Glyphodes pyloalis</name>
    <name type="common">Lesser mulberry snout moth</name>
    <dbReference type="NCBI Taxonomy" id="1242752"/>
    <lineage>
        <taxon>Eukaryota</taxon>
        <taxon>Metazoa</taxon>
        <taxon>Ecdysozoa</taxon>
        <taxon>Arthropoda</taxon>
        <taxon>Hexapoda</taxon>
        <taxon>Insecta</taxon>
        <taxon>Pterygota</taxon>
        <taxon>Neoptera</taxon>
        <taxon>Endopterygota</taxon>
        <taxon>Lepidoptera</taxon>
        <taxon>Glossata</taxon>
        <taxon>Ditrysia</taxon>
        <taxon>Pyraloidea</taxon>
        <taxon>Crambidae</taxon>
        <taxon>Spilomelinae</taxon>
        <taxon>Glyphodes</taxon>
    </lineage>
</organism>
<comment type="subcellular location">
    <subcellularLocation>
        <location evidence="1 10">Cell membrane</location>
        <topology evidence="1 10">Multi-pass membrane protein</topology>
    </subcellularLocation>
</comment>
<dbReference type="GO" id="GO:0005886">
    <property type="term" value="C:plasma membrane"/>
    <property type="evidence" value="ECO:0007669"/>
    <property type="project" value="UniProtKB-SubCell"/>
</dbReference>
<keyword evidence="5 10" id="KW-0552">Olfaction</keyword>
<evidence type="ECO:0000256" key="5">
    <source>
        <dbReference type="ARBA" id="ARBA00022725"/>
    </source>
</evidence>
<evidence type="ECO:0000256" key="9">
    <source>
        <dbReference type="ARBA" id="ARBA00023224"/>
    </source>
</evidence>
<dbReference type="GO" id="GO:0004984">
    <property type="term" value="F:olfactory receptor activity"/>
    <property type="evidence" value="ECO:0007669"/>
    <property type="project" value="InterPro"/>
</dbReference>
<name>A0A6M3GUH2_GLYPY</name>
<feature type="transmembrane region" description="Helical" evidence="10">
    <location>
        <begin position="167"/>
        <end position="190"/>
    </location>
</feature>
<feature type="transmembrane region" description="Helical" evidence="10">
    <location>
        <begin position="290"/>
        <end position="308"/>
    </location>
</feature>
<dbReference type="InterPro" id="IPR004117">
    <property type="entry name" value="7tm6_olfct_rcpt"/>
</dbReference>
<accession>A0A6M3GUH2</accession>
<keyword evidence="3 10" id="KW-0716">Sensory transduction</keyword>
<protein>
    <recommendedName>
        <fullName evidence="10">Odorant receptor</fullName>
    </recommendedName>
</protein>
<dbReference type="AlphaFoldDB" id="A0A6M3GUH2"/>
<evidence type="ECO:0000256" key="3">
    <source>
        <dbReference type="ARBA" id="ARBA00022606"/>
    </source>
</evidence>
<keyword evidence="2" id="KW-1003">Cell membrane</keyword>
<reference evidence="11" key="1">
    <citation type="submission" date="2019-04" db="EMBL/GenBank/DDBJ databases">
        <authorList>
            <person name="Sheng S."/>
        </authorList>
    </citation>
    <scope>NUCLEOTIDE SEQUENCE</scope>
</reference>
<evidence type="ECO:0000256" key="8">
    <source>
        <dbReference type="ARBA" id="ARBA00023170"/>
    </source>
</evidence>
<evidence type="ECO:0000256" key="1">
    <source>
        <dbReference type="ARBA" id="ARBA00004651"/>
    </source>
</evidence>
<dbReference type="GO" id="GO:0005549">
    <property type="term" value="F:odorant binding"/>
    <property type="evidence" value="ECO:0007669"/>
    <property type="project" value="InterPro"/>
</dbReference>
<gene>
    <name evidence="11" type="primary">OR19</name>
</gene>
<dbReference type="GO" id="GO:0007165">
    <property type="term" value="P:signal transduction"/>
    <property type="evidence" value="ECO:0007669"/>
    <property type="project" value="UniProtKB-KW"/>
</dbReference>
<keyword evidence="8 10" id="KW-0675">Receptor</keyword>
<comment type="similarity">
    <text evidence="10">Belongs to the insect chemoreceptor superfamily. Heteromeric odorant receptor channel (TC 1.A.69) family.</text>
</comment>
<keyword evidence="6 10" id="KW-1133">Transmembrane helix</keyword>
<evidence type="ECO:0000256" key="7">
    <source>
        <dbReference type="ARBA" id="ARBA00023136"/>
    </source>
</evidence>
<feature type="transmembrane region" description="Helical" evidence="10">
    <location>
        <begin position="126"/>
        <end position="147"/>
    </location>
</feature>
<feature type="transmembrane region" description="Helical" evidence="10">
    <location>
        <begin position="39"/>
        <end position="58"/>
    </location>
</feature>
<sequence>MASFNSEDIFLYRPKVLMKFLGVWVPPVPESVPHMIFRVFMLFMQYLFLIFQSIYIVQIWGDLLEVSQPFYVFFTQAGLCLKITIFHVNIGNVRELLSCMMSDVFRPQCLTHKNILKADATKIKRLLFSFMVGAELTCILWIIVPIFEEVRKFPFGMWMPVSPESIINYGIGYAFQSVTICISAFMYFGVDSVALSMVIFGCSQIKIVKDKVMGISSVAYGLKPKERLKLFSENRKKLVECVIHHQAIATFTQLVEDTFHWYLLFQLTGGVGLTCMCALWSVADEEHPKVAIASNIIYVVVMLTQLYICCWSGHELTANSENLHTIMYECMWYEQDVRFKRDLCFAMMRMSRPMVVRAGHYINMSRQTFVSVLRMSYSYFAVLNQVK</sequence>
<dbReference type="PANTHER" id="PTHR21137:SF35">
    <property type="entry name" value="ODORANT RECEPTOR 19A-RELATED"/>
    <property type="match status" value="1"/>
</dbReference>
<comment type="caution">
    <text evidence="10">Lacks conserved residue(s) required for the propagation of feature annotation.</text>
</comment>